<evidence type="ECO:0000313" key="3">
    <source>
        <dbReference type="EMBL" id="GAT34049.1"/>
    </source>
</evidence>
<dbReference type="InterPro" id="IPR002347">
    <property type="entry name" value="SDR_fam"/>
</dbReference>
<evidence type="ECO:0000256" key="1">
    <source>
        <dbReference type="RuleBase" id="RU000363"/>
    </source>
</evidence>
<dbReference type="PRINTS" id="PR00080">
    <property type="entry name" value="SDRFAMILY"/>
</dbReference>
<evidence type="ECO:0000256" key="2">
    <source>
        <dbReference type="SAM" id="MobiDB-lite"/>
    </source>
</evidence>
<protein>
    <submittedName>
        <fullName evidence="3">Short-chain dehydrogenase</fullName>
    </submittedName>
</protein>
<dbReference type="GO" id="GO:0008202">
    <property type="term" value="P:steroid metabolic process"/>
    <property type="evidence" value="ECO:0007669"/>
    <property type="project" value="TreeGrafter"/>
</dbReference>
<dbReference type="EMBL" id="BDCO01000002">
    <property type="protein sequence ID" value="GAT34049.1"/>
    <property type="molecule type" value="Genomic_DNA"/>
</dbReference>
<evidence type="ECO:0000313" key="4">
    <source>
        <dbReference type="Proteomes" id="UP000076023"/>
    </source>
</evidence>
<dbReference type="Proteomes" id="UP000076023">
    <property type="component" value="Unassembled WGS sequence"/>
</dbReference>
<comment type="similarity">
    <text evidence="1">Belongs to the short-chain dehydrogenases/reductases (SDR) family.</text>
</comment>
<dbReference type="AlphaFoldDB" id="A0A146G8L5"/>
<dbReference type="RefSeq" id="WP_075080733.1">
    <property type="nucleotide sequence ID" value="NZ_BDCO01000002.1"/>
</dbReference>
<dbReference type="SUPFAM" id="SSF51735">
    <property type="entry name" value="NAD(P)-binding Rossmann-fold domains"/>
    <property type="match status" value="1"/>
</dbReference>
<feature type="region of interest" description="Disordered" evidence="2">
    <location>
        <begin position="283"/>
        <end position="308"/>
    </location>
</feature>
<dbReference type="CDD" id="cd05374">
    <property type="entry name" value="17beta-HSD-like_SDR_c"/>
    <property type="match status" value="1"/>
</dbReference>
<comment type="caution">
    <text evidence="3">The sequence shown here is derived from an EMBL/GenBank/DDBJ whole genome shotgun (WGS) entry which is preliminary data.</text>
</comment>
<accession>A0A146G8L5</accession>
<dbReference type="FunCoup" id="A0A146G8L5">
    <property type="interactions" value="332"/>
</dbReference>
<keyword evidence="4" id="KW-1185">Reference proteome</keyword>
<dbReference type="InterPro" id="IPR036291">
    <property type="entry name" value="NAD(P)-bd_dom_sf"/>
</dbReference>
<dbReference type="GO" id="GO:0016491">
    <property type="term" value="F:oxidoreductase activity"/>
    <property type="evidence" value="ECO:0007669"/>
    <property type="project" value="TreeGrafter"/>
</dbReference>
<dbReference type="PANTHER" id="PTHR43313">
    <property type="entry name" value="SHORT-CHAIN DEHYDROGENASE/REDUCTASE FAMILY 9C"/>
    <property type="match status" value="1"/>
</dbReference>
<dbReference type="Pfam" id="PF00106">
    <property type="entry name" value="adh_short"/>
    <property type="match status" value="1"/>
</dbReference>
<organism evidence="3 4">
    <name type="scientific">Terrimicrobium sacchariphilum</name>
    <dbReference type="NCBI Taxonomy" id="690879"/>
    <lineage>
        <taxon>Bacteria</taxon>
        <taxon>Pseudomonadati</taxon>
        <taxon>Verrucomicrobiota</taxon>
        <taxon>Terrimicrobiia</taxon>
        <taxon>Terrimicrobiales</taxon>
        <taxon>Terrimicrobiaceae</taxon>
        <taxon>Terrimicrobium</taxon>
    </lineage>
</organism>
<sequence>MAALPAILVTGASSGIGLATAQLLSKSGYRVFAGVRTLSDRSIQENLSEIELDVSDEASIRAAVQKMEHELEGAGLAGLINNAGIADVAPIEFHPVRNFRAVFEVNVFGLVAVTQAFLPLLHRAQGRIVNMGSIGGLITIPFGATLCASKHAVEAISDCMRLELYPAGIHVTCLQPASINSGSAEKLAAKNEQTIASLSPEGQRRYADMLRRFMKVTMESETKGSPPSLVAHAVLDVLRSEAPPARKLVGKDHLLLKLAAKALPDSIRDRLFRRLFFGSPSFGSCPASQDQETEHHSDLSVRPSASKD</sequence>
<dbReference type="InParanoid" id="A0A146G8L5"/>
<dbReference type="PRINTS" id="PR00081">
    <property type="entry name" value="GDHRDH"/>
</dbReference>
<feature type="compositionally biased region" description="Basic and acidic residues" evidence="2">
    <location>
        <begin position="292"/>
        <end position="308"/>
    </location>
</feature>
<dbReference type="PANTHER" id="PTHR43313:SF1">
    <property type="entry name" value="3BETA-HYDROXYSTEROID DEHYDROGENASE DHS-16"/>
    <property type="match status" value="1"/>
</dbReference>
<name>A0A146G8L5_TERSA</name>
<gene>
    <name evidence="3" type="ORF">TSACC_22472</name>
</gene>
<dbReference type="Gene3D" id="3.40.50.720">
    <property type="entry name" value="NAD(P)-binding Rossmann-like Domain"/>
    <property type="match status" value="1"/>
</dbReference>
<reference evidence="4" key="1">
    <citation type="journal article" date="2017" name="Genome Announc.">
        <title>Draft Genome Sequence of Terrimicrobium sacchariphilum NM-5T, a Facultative Anaerobic Soil Bacterium of the Class Spartobacteria.</title>
        <authorList>
            <person name="Qiu Y.L."/>
            <person name="Tourlousse D.M."/>
            <person name="Matsuura N."/>
            <person name="Ohashi A."/>
            <person name="Sekiguchi Y."/>
        </authorList>
    </citation>
    <scope>NUCLEOTIDE SEQUENCE [LARGE SCALE GENOMIC DNA]</scope>
    <source>
        <strain evidence="4">NM-5</strain>
    </source>
</reference>
<dbReference type="STRING" id="690879.TSACC_22472"/>
<proteinExistence type="inferred from homology"/>